<feature type="non-terminal residue" evidence="1">
    <location>
        <position position="49"/>
    </location>
</feature>
<gene>
    <name evidence="1" type="ORF">S01H4_67049</name>
</gene>
<proteinExistence type="predicted"/>
<organism evidence="1">
    <name type="scientific">marine sediment metagenome</name>
    <dbReference type="NCBI Taxonomy" id="412755"/>
    <lineage>
        <taxon>unclassified sequences</taxon>
        <taxon>metagenomes</taxon>
        <taxon>ecological metagenomes</taxon>
    </lineage>
</organism>
<comment type="caution">
    <text evidence="1">The sequence shown here is derived from an EMBL/GenBank/DDBJ whole genome shotgun (WGS) entry which is preliminary data.</text>
</comment>
<dbReference type="AlphaFoldDB" id="X1E920"/>
<evidence type="ECO:0000313" key="1">
    <source>
        <dbReference type="EMBL" id="GAH29781.1"/>
    </source>
</evidence>
<feature type="non-terminal residue" evidence="1">
    <location>
        <position position="1"/>
    </location>
</feature>
<evidence type="ECO:0008006" key="2">
    <source>
        <dbReference type="Google" id="ProtNLM"/>
    </source>
</evidence>
<reference evidence="1" key="1">
    <citation type="journal article" date="2014" name="Front. Microbiol.">
        <title>High frequency of phylogenetically diverse reductive dehalogenase-homologous genes in deep subseafloor sedimentary metagenomes.</title>
        <authorList>
            <person name="Kawai M."/>
            <person name="Futagami T."/>
            <person name="Toyoda A."/>
            <person name="Takaki Y."/>
            <person name="Nishi S."/>
            <person name="Hori S."/>
            <person name="Arai W."/>
            <person name="Tsubouchi T."/>
            <person name="Morono Y."/>
            <person name="Uchiyama I."/>
            <person name="Ito T."/>
            <person name="Fujiyama A."/>
            <person name="Inagaki F."/>
            <person name="Takami H."/>
        </authorList>
    </citation>
    <scope>NUCLEOTIDE SEQUENCE</scope>
    <source>
        <strain evidence="1">Expedition CK06-06</strain>
    </source>
</reference>
<accession>X1E920</accession>
<dbReference type="EMBL" id="BART01041897">
    <property type="protein sequence ID" value="GAH29781.1"/>
    <property type="molecule type" value="Genomic_DNA"/>
</dbReference>
<sequence>KTSKEKIGGIIVILPNFGDEKGVANTLKLADLNVPVLIQASSDKLDKMD</sequence>
<protein>
    <recommendedName>
        <fullName evidence="2">CoA-binding domain-containing protein</fullName>
    </recommendedName>
</protein>
<name>X1E920_9ZZZZ</name>